<dbReference type="Gene3D" id="3.60.90.10">
    <property type="entry name" value="S-adenosylmethionine decarboxylase"/>
    <property type="match status" value="1"/>
</dbReference>
<evidence type="ECO:0000256" key="13">
    <source>
        <dbReference type="ARBA" id="ARBA00023317"/>
    </source>
</evidence>
<dbReference type="InParanoid" id="A0A2R6RYF3"/>
<dbReference type="Gene3D" id="3.30.360.50">
    <property type="entry name" value="S-adenosylmethionine decarboxylase"/>
    <property type="match status" value="1"/>
</dbReference>
<dbReference type="Gramene" id="PSS35055">
    <property type="protein sequence ID" value="PSS35055"/>
    <property type="gene ID" value="CEY00_Acc02251"/>
</dbReference>
<organism evidence="15 16">
    <name type="scientific">Actinidia chinensis var. chinensis</name>
    <name type="common">Chinese soft-hair kiwi</name>
    <dbReference type="NCBI Taxonomy" id="1590841"/>
    <lineage>
        <taxon>Eukaryota</taxon>
        <taxon>Viridiplantae</taxon>
        <taxon>Streptophyta</taxon>
        <taxon>Embryophyta</taxon>
        <taxon>Tracheophyta</taxon>
        <taxon>Spermatophyta</taxon>
        <taxon>Magnoliopsida</taxon>
        <taxon>eudicotyledons</taxon>
        <taxon>Gunneridae</taxon>
        <taxon>Pentapetalae</taxon>
        <taxon>asterids</taxon>
        <taxon>Ericales</taxon>
        <taxon>Actinidiaceae</taxon>
        <taxon>Actinidia</taxon>
    </lineage>
</organism>
<dbReference type="GO" id="GO:0006597">
    <property type="term" value="P:spermine biosynthetic process"/>
    <property type="evidence" value="ECO:0007669"/>
    <property type="project" value="TreeGrafter"/>
</dbReference>
<dbReference type="OrthoDB" id="1068353at2759"/>
<dbReference type="UniPathway" id="UPA00331">
    <property type="reaction ID" value="UER00451"/>
</dbReference>
<keyword evidence="11" id="KW-0456">Lyase</keyword>
<keyword evidence="13" id="KW-0670">Pyruvate</keyword>
<evidence type="ECO:0000256" key="2">
    <source>
        <dbReference type="ARBA" id="ARBA00004911"/>
    </source>
</evidence>
<evidence type="ECO:0000256" key="11">
    <source>
        <dbReference type="ARBA" id="ARBA00023239"/>
    </source>
</evidence>
<evidence type="ECO:0000256" key="3">
    <source>
        <dbReference type="ARBA" id="ARBA00008466"/>
    </source>
</evidence>
<keyword evidence="6" id="KW-0210">Decarboxylase</keyword>
<dbReference type="PANTHER" id="PTHR11570:SF33">
    <property type="entry name" value="ADENOSYLMETHIONINE DECARBOXYLASE"/>
    <property type="match status" value="1"/>
</dbReference>
<name>A0A2R6RYF3_ACTCC</name>
<keyword evidence="16" id="KW-1185">Reference proteome</keyword>
<evidence type="ECO:0000313" key="16">
    <source>
        <dbReference type="Proteomes" id="UP000241394"/>
    </source>
</evidence>
<evidence type="ECO:0000256" key="4">
    <source>
        <dbReference type="ARBA" id="ARBA00012357"/>
    </source>
</evidence>
<dbReference type="SUPFAM" id="SSF56276">
    <property type="entry name" value="S-adenosylmethionine decarboxylase"/>
    <property type="match status" value="1"/>
</dbReference>
<dbReference type="AlphaFoldDB" id="A0A2R6RYF3"/>
<dbReference type="InterPro" id="IPR016067">
    <property type="entry name" value="S-AdoMet_deCO2ase_core"/>
</dbReference>
<evidence type="ECO:0000256" key="8">
    <source>
        <dbReference type="ARBA" id="ARBA00023066"/>
    </source>
</evidence>
<keyword evidence="12" id="KW-0704">Schiff base</keyword>
<evidence type="ECO:0000256" key="5">
    <source>
        <dbReference type="ARBA" id="ARBA00022691"/>
    </source>
</evidence>
<proteinExistence type="inferred from homology"/>
<dbReference type="PANTHER" id="PTHR11570">
    <property type="entry name" value="S-ADENOSYLMETHIONINE DECARBOXYLASE"/>
    <property type="match status" value="1"/>
</dbReference>
<evidence type="ECO:0000256" key="6">
    <source>
        <dbReference type="ARBA" id="ARBA00022793"/>
    </source>
</evidence>
<comment type="cofactor">
    <cofactor evidence="1">
        <name>pyruvate</name>
        <dbReference type="ChEBI" id="CHEBI:15361"/>
    </cofactor>
</comment>
<accession>A0A2R6RYF3</accession>
<dbReference type="Pfam" id="PF01536">
    <property type="entry name" value="SAM_decarbox"/>
    <property type="match status" value="1"/>
</dbReference>
<evidence type="ECO:0000256" key="1">
    <source>
        <dbReference type="ARBA" id="ARBA00001928"/>
    </source>
</evidence>
<dbReference type="GO" id="GO:0008295">
    <property type="term" value="P:spermidine biosynthetic process"/>
    <property type="evidence" value="ECO:0007669"/>
    <property type="project" value="UniProtKB-KW"/>
</dbReference>
<comment type="catalytic activity">
    <reaction evidence="14">
        <text>S-adenosyl-L-methionine + H(+) = S-adenosyl 3-(methylsulfanyl)propylamine + CO2</text>
        <dbReference type="Rhea" id="RHEA:15981"/>
        <dbReference type="ChEBI" id="CHEBI:15378"/>
        <dbReference type="ChEBI" id="CHEBI:16526"/>
        <dbReference type="ChEBI" id="CHEBI:57443"/>
        <dbReference type="ChEBI" id="CHEBI:59789"/>
        <dbReference type="EC" id="4.1.1.50"/>
    </reaction>
</comment>
<evidence type="ECO:0000256" key="9">
    <source>
        <dbReference type="ARBA" id="ARBA00023115"/>
    </source>
</evidence>
<dbReference type="EC" id="4.1.1.50" evidence="4"/>
<protein>
    <recommendedName>
        <fullName evidence="4">adenosylmethionine decarboxylase</fullName>
        <ecNumber evidence="4">4.1.1.50</ecNumber>
    </recommendedName>
</protein>
<dbReference type="GO" id="GO:0004014">
    <property type="term" value="F:adenosylmethionine decarboxylase activity"/>
    <property type="evidence" value="ECO:0007669"/>
    <property type="project" value="UniProtKB-EC"/>
</dbReference>
<evidence type="ECO:0000256" key="14">
    <source>
        <dbReference type="ARBA" id="ARBA00048112"/>
    </source>
</evidence>
<dbReference type="Proteomes" id="UP000241394">
    <property type="component" value="Chromosome LG2"/>
</dbReference>
<keyword evidence="5" id="KW-0949">S-adenosyl-L-methionine</keyword>
<keyword evidence="8" id="KW-0745">Spermidine biosynthesis</keyword>
<evidence type="ECO:0000256" key="7">
    <source>
        <dbReference type="ARBA" id="ARBA00022813"/>
    </source>
</evidence>
<dbReference type="EMBL" id="NKQK01000002">
    <property type="protein sequence ID" value="PSS35055.1"/>
    <property type="molecule type" value="Genomic_DNA"/>
</dbReference>
<dbReference type="GO" id="GO:0005829">
    <property type="term" value="C:cytosol"/>
    <property type="evidence" value="ECO:0007669"/>
    <property type="project" value="TreeGrafter"/>
</dbReference>
<keyword evidence="10" id="KW-0865">Zymogen</keyword>
<sequence>MALTVSGIGFEGYEKRLEISFFKPGIFADPKGNGLQSLSKVQLDEILKPAECTIVSSLSNGEVRLSCPFRIQPFCVPGQIIIKTCGTKKLLLSIPPILELADSLSLIVIRETSEFSIALHANDVGNELGSNARPDVNGYCRLERNYEALGKGGSIVYYSFTRTGGSGSPRSTLHCCWIESQEDEKVEDI</sequence>
<evidence type="ECO:0000256" key="12">
    <source>
        <dbReference type="ARBA" id="ARBA00023270"/>
    </source>
</evidence>
<dbReference type="InterPro" id="IPR048283">
    <property type="entry name" value="AdoMetDC-like"/>
</dbReference>
<comment type="pathway">
    <text evidence="2">Amine and polyamine biosynthesis; S-adenosylmethioninamine biosynthesis; S-adenosylmethioninamine from S-adenosyl-L-methionine: step 1/1.</text>
</comment>
<comment type="similarity">
    <text evidence="3">Belongs to the eukaryotic AdoMetDC family.</text>
</comment>
<keyword evidence="7" id="KW-0068">Autocatalytic cleavage</keyword>
<reference evidence="16" key="2">
    <citation type="journal article" date="2018" name="BMC Genomics">
        <title>A manually annotated Actinidia chinensis var. chinensis (kiwifruit) genome highlights the challenges associated with draft genomes and gene prediction in plants.</title>
        <authorList>
            <person name="Pilkington S.M."/>
            <person name="Crowhurst R."/>
            <person name="Hilario E."/>
            <person name="Nardozza S."/>
            <person name="Fraser L."/>
            <person name="Peng Y."/>
            <person name="Gunaseelan K."/>
            <person name="Simpson R."/>
            <person name="Tahir J."/>
            <person name="Deroles S.C."/>
            <person name="Templeton K."/>
            <person name="Luo Z."/>
            <person name="Davy M."/>
            <person name="Cheng C."/>
            <person name="McNeilage M."/>
            <person name="Scaglione D."/>
            <person name="Liu Y."/>
            <person name="Zhang Q."/>
            <person name="Datson P."/>
            <person name="De Silva N."/>
            <person name="Gardiner S.E."/>
            <person name="Bassett H."/>
            <person name="Chagne D."/>
            <person name="McCallum J."/>
            <person name="Dzierzon H."/>
            <person name="Deng C."/>
            <person name="Wang Y.Y."/>
            <person name="Barron L."/>
            <person name="Manako K."/>
            <person name="Bowen J."/>
            <person name="Foster T.M."/>
            <person name="Erridge Z.A."/>
            <person name="Tiffin H."/>
            <person name="Waite C.N."/>
            <person name="Davies K.M."/>
            <person name="Grierson E.P."/>
            <person name="Laing W.A."/>
            <person name="Kirk R."/>
            <person name="Chen X."/>
            <person name="Wood M."/>
            <person name="Montefiori M."/>
            <person name="Brummell D.A."/>
            <person name="Schwinn K.E."/>
            <person name="Catanach A."/>
            <person name="Fullerton C."/>
            <person name="Li D."/>
            <person name="Meiyalaghan S."/>
            <person name="Nieuwenhuizen N."/>
            <person name="Read N."/>
            <person name="Prakash R."/>
            <person name="Hunter D."/>
            <person name="Zhang H."/>
            <person name="McKenzie M."/>
            <person name="Knabel M."/>
            <person name="Harris A."/>
            <person name="Allan A.C."/>
            <person name="Gleave A."/>
            <person name="Chen A."/>
            <person name="Janssen B.J."/>
            <person name="Plunkett B."/>
            <person name="Ampomah-Dwamena C."/>
            <person name="Voogd C."/>
            <person name="Leif D."/>
            <person name="Lafferty D."/>
            <person name="Souleyre E.J.F."/>
            <person name="Varkonyi-Gasic E."/>
            <person name="Gambi F."/>
            <person name="Hanley J."/>
            <person name="Yao J.L."/>
            <person name="Cheung J."/>
            <person name="David K.M."/>
            <person name="Warren B."/>
            <person name="Marsh K."/>
            <person name="Snowden K.C."/>
            <person name="Lin-Wang K."/>
            <person name="Brian L."/>
            <person name="Martinez-Sanchez M."/>
            <person name="Wang M."/>
            <person name="Ileperuma N."/>
            <person name="Macnee N."/>
            <person name="Campin R."/>
            <person name="McAtee P."/>
            <person name="Drummond R.S.M."/>
            <person name="Espley R.V."/>
            <person name="Ireland H.S."/>
            <person name="Wu R."/>
            <person name="Atkinson R.G."/>
            <person name="Karunairetnam S."/>
            <person name="Bulley S."/>
            <person name="Chunkath S."/>
            <person name="Hanley Z."/>
            <person name="Storey R."/>
            <person name="Thrimawithana A.H."/>
            <person name="Thomson S."/>
            <person name="David C."/>
            <person name="Testolin R."/>
            <person name="Huang H."/>
            <person name="Hellens R.P."/>
            <person name="Schaffer R.J."/>
        </authorList>
    </citation>
    <scope>NUCLEOTIDE SEQUENCE [LARGE SCALE GENOMIC DNA]</scope>
    <source>
        <strain evidence="16">cv. Red5</strain>
    </source>
</reference>
<evidence type="ECO:0000313" key="15">
    <source>
        <dbReference type="EMBL" id="PSS35055.1"/>
    </source>
</evidence>
<dbReference type="FunFam" id="3.30.360.50:FF:000001">
    <property type="entry name" value="S-adenosylmethionine decarboxylase proenzyme"/>
    <property type="match status" value="1"/>
</dbReference>
<comment type="caution">
    <text evidence="15">The sequence shown here is derived from an EMBL/GenBank/DDBJ whole genome shotgun (WGS) entry which is preliminary data.</text>
</comment>
<gene>
    <name evidence="15" type="ORF">CEY00_Acc02251</name>
</gene>
<reference evidence="15 16" key="1">
    <citation type="submission" date="2017-07" db="EMBL/GenBank/DDBJ databases">
        <title>An improved, manually edited Actinidia chinensis var. chinensis (kiwifruit) genome highlights the challenges associated with draft genomes and gene prediction in plants.</title>
        <authorList>
            <person name="Pilkington S."/>
            <person name="Crowhurst R."/>
            <person name="Hilario E."/>
            <person name="Nardozza S."/>
            <person name="Fraser L."/>
            <person name="Peng Y."/>
            <person name="Gunaseelan K."/>
            <person name="Simpson R."/>
            <person name="Tahir J."/>
            <person name="Deroles S."/>
            <person name="Templeton K."/>
            <person name="Luo Z."/>
            <person name="Davy M."/>
            <person name="Cheng C."/>
            <person name="Mcneilage M."/>
            <person name="Scaglione D."/>
            <person name="Liu Y."/>
            <person name="Zhang Q."/>
            <person name="Datson P."/>
            <person name="De Silva N."/>
            <person name="Gardiner S."/>
            <person name="Bassett H."/>
            <person name="Chagne D."/>
            <person name="Mccallum J."/>
            <person name="Dzierzon H."/>
            <person name="Deng C."/>
            <person name="Wang Y.-Y."/>
            <person name="Barron N."/>
            <person name="Manako K."/>
            <person name="Bowen J."/>
            <person name="Foster T."/>
            <person name="Erridge Z."/>
            <person name="Tiffin H."/>
            <person name="Waite C."/>
            <person name="Davies K."/>
            <person name="Grierson E."/>
            <person name="Laing W."/>
            <person name="Kirk R."/>
            <person name="Chen X."/>
            <person name="Wood M."/>
            <person name="Montefiori M."/>
            <person name="Brummell D."/>
            <person name="Schwinn K."/>
            <person name="Catanach A."/>
            <person name="Fullerton C."/>
            <person name="Li D."/>
            <person name="Meiyalaghan S."/>
            <person name="Nieuwenhuizen N."/>
            <person name="Read N."/>
            <person name="Prakash R."/>
            <person name="Hunter D."/>
            <person name="Zhang H."/>
            <person name="Mckenzie M."/>
            <person name="Knabel M."/>
            <person name="Harris A."/>
            <person name="Allan A."/>
            <person name="Chen A."/>
            <person name="Janssen B."/>
            <person name="Plunkett B."/>
            <person name="Dwamena C."/>
            <person name="Voogd C."/>
            <person name="Leif D."/>
            <person name="Lafferty D."/>
            <person name="Souleyre E."/>
            <person name="Varkonyi-Gasic E."/>
            <person name="Gambi F."/>
            <person name="Hanley J."/>
            <person name="Yao J.-L."/>
            <person name="Cheung J."/>
            <person name="David K."/>
            <person name="Warren B."/>
            <person name="Marsh K."/>
            <person name="Snowden K."/>
            <person name="Lin-Wang K."/>
            <person name="Brian L."/>
            <person name="Martinez-Sanchez M."/>
            <person name="Wang M."/>
            <person name="Ileperuma N."/>
            <person name="Macnee N."/>
            <person name="Campin R."/>
            <person name="Mcatee P."/>
            <person name="Drummond R."/>
            <person name="Espley R."/>
            <person name="Ireland H."/>
            <person name="Wu R."/>
            <person name="Atkinson R."/>
            <person name="Karunairetnam S."/>
            <person name="Bulley S."/>
            <person name="Chunkath S."/>
            <person name="Hanley Z."/>
            <person name="Storey R."/>
            <person name="Thrimawithana A."/>
            <person name="Thomson S."/>
            <person name="David C."/>
            <person name="Testolin R."/>
        </authorList>
    </citation>
    <scope>NUCLEOTIDE SEQUENCE [LARGE SCALE GENOMIC DNA]</scope>
    <source>
        <strain evidence="16">cv. Red5</strain>
        <tissue evidence="15">Young leaf</tissue>
    </source>
</reference>
<dbReference type="STRING" id="1590841.A0A2R6RYF3"/>
<keyword evidence="9" id="KW-0620">Polyamine biosynthesis</keyword>
<evidence type="ECO:0000256" key="10">
    <source>
        <dbReference type="ARBA" id="ARBA00023145"/>
    </source>
</evidence>